<dbReference type="GO" id="GO:0006796">
    <property type="term" value="P:phosphate-containing compound metabolic process"/>
    <property type="evidence" value="ECO:0007669"/>
    <property type="project" value="InterPro"/>
</dbReference>
<evidence type="ECO:0000256" key="5">
    <source>
        <dbReference type="ARBA" id="ARBA00022842"/>
    </source>
</evidence>
<comment type="caution">
    <text evidence="6">The sequence shown here is derived from an EMBL/GenBank/DDBJ whole genome shotgun (WGS) entry which is preliminary data.</text>
</comment>
<gene>
    <name evidence="6" type="ORF">LKD40_05615</name>
</gene>
<dbReference type="InterPro" id="IPR008162">
    <property type="entry name" value="Pyrophosphatase"/>
</dbReference>
<dbReference type="InterPro" id="IPR036649">
    <property type="entry name" value="Pyrophosphatase_sf"/>
</dbReference>
<dbReference type="GO" id="GO:0005737">
    <property type="term" value="C:cytoplasm"/>
    <property type="evidence" value="ECO:0007669"/>
    <property type="project" value="InterPro"/>
</dbReference>
<evidence type="ECO:0000313" key="7">
    <source>
        <dbReference type="Proteomes" id="UP001198612"/>
    </source>
</evidence>
<evidence type="ECO:0000256" key="4">
    <source>
        <dbReference type="ARBA" id="ARBA00022801"/>
    </source>
</evidence>
<organism evidence="6 7">
    <name type="scientific">Blautia fusiformis</name>
    <dbReference type="NCBI Taxonomy" id="2881264"/>
    <lineage>
        <taxon>Bacteria</taxon>
        <taxon>Bacillati</taxon>
        <taxon>Bacillota</taxon>
        <taxon>Clostridia</taxon>
        <taxon>Lachnospirales</taxon>
        <taxon>Lachnospiraceae</taxon>
        <taxon>Blautia</taxon>
    </lineage>
</organism>
<evidence type="ECO:0000256" key="3">
    <source>
        <dbReference type="ARBA" id="ARBA00022723"/>
    </source>
</evidence>
<sequence>MKHMDHMNKKKTPGQIVHIMIDRPMNSYHPEHKELFYPVNYGYIKGIIAPDGEEQDVYVLCIDHPVKEFTGKVIAIIHRLNDVEDKWVAVPEDMTMTAQEIMEQVQFQEQYFETEIEMLE</sequence>
<keyword evidence="7" id="KW-1185">Reference proteome</keyword>
<keyword evidence="5" id="KW-0460">Magnesium</keyword>
<name>A0AAW4W1B4_9FIRM</name>
<dbReference type="GO" id="GO:0000287">
    <property type="term" value="F:magnesium ion binding"/>
    <property type="evidence" value="ECO:0007669"/>
    <property type="project" value="InterPro"/>
</dbReference>
<evidence type="ECO:0000313" key="6">
    <source>
        <dbReference type="EMBL" id="MCC2227280.1"/>
    </source>
</evidence>
<dbReference type="Proteomes" id="UP001198612">
    <property type="component" value="Unassembled WGS sequence"/>
</dbReference>
<reference evidence="6 7" key="1">
    <citation type="submission" date="2021-10" db="EMBL/GenBank/DDBJ databases">
        <title>Anaerobic single-cell dispensing facilitates the cultivation of human gut bacteria.</title>
        <authorList>
            <person name="Afrizal A."/>
        </authorList>
    </citation>
    <scope>NUCLEOTIDE SEQUENCE [LARGE SCALE GENOMIC DNA]</scope>
    <source>
        <strain evidence="6 7">CLA-AA-H217</strain>
    </source>
</reference>
<dbReference type="SUPFAM" id="SSF50324">
    <property type="entry name" value="Inorganic pyrophosphatase"/>
    <property type="match status" value="1"/>
</dbReference>
<dbReference type="EC" id="3.6.1.1" evidence="2"/>
<dbReference type="Pfam" id="PF00719">
    <property type="entry name" value="Pyrophosphatase"/>
    <property type="match status" value="1"/>
</dbReference>
<accession>A0AAW4W1B4</accession>
<keyword evidence="4" id="KW-0378">Hydrolase</keyword>
<evidence type="ECO:0000256" key="2">
    <source>
        <dbReference type="ARBA" id="ARBA00012146"/>
    </source>
</evidence>
<dbReference type="EMBL" id="JAJEQQ010000006">
    <property type="protein sequence ID" value="MCC2227280.1"/>
    <property type="molecule type" value="Genomic_DNA"/>
</dbReference>
<dbReference type="AlphaFoldDB" id="A0AAW4W1B4"/>
<dbReference type="RefSeq" id="WP_173760708.1">
    <property type="nucleotide sequence ID" value="NZ_JAJEQQ010000006.1"/>
</dbReference>
<evidence type="ECO:0000256" key="1">
    <source>
        <dbReference type="ARBA" id="ARBA00001946"/>
    </source>
</evidence>
<proteinExistence type="predicted"/>
<comment type="cofactor">
    <cofactor evidence="1">
        <name>Mg(2+)</name>
        <dbReference type="ChEBI" id="CHEBI:18420"/>
    </cofactor>
</comment>
<dbReference type="Gene3D" id="3.90.80.10">
    <property type="entry name" value="Inorganic pyrophosphatase"/>
    <property type="match status" value="1"/>
</dbReference>
<keyword evidence="3" id="KW-0479">Metal-binding</keyword>
<dbReference type="GO" id="GO:0004427">
    <property type="term" value="F:inorganic diphosphate phosphatase activity"/>
    <property type="evidence" value="ECO:0007669"/>
    <property type="project" value="UniProtKB-EC"/>
</dbReference>
<protein>
    <recommendedName>
        <fullName evidence="2">inorganic diphosphatase</fullName>
        <ecNumber evidence="2">3.6.1.1</ecNumber>
    </recommendedName>
</protein>